<protein>
    <submittedName>
        <fullName evidence="3">Competence protein CoiA</fullName>
    </submittedName>
</protein>
<reference evidence="3" key="1">
    <citation type="submission" date="2022-02" db="EMBL/GenBank/DDBJ databases">
        <title>Emergence and expansion in Europe of a Vibrio aestuarianus clonal complex pathogenic for oysters.</title>
        <authorList>
            <person name="Mesnil A."/>
            <person name="Travers M.-A."/>
        </authorList>
    </citation>
    <scope>NUCLEOTIDE SEQUENCE</scope>
    <source>
        <strain evidence="3">19_064_15T1</strain>
    </source>
</reference>
<evidence type="ECO:0000313" key="4">
    <source>
        <dbReference type="Proteomes" id="UP001140978"/>
    </source>
</evidence>
<dbReference type="Pfam" id="PF19500">
    <property type="entry name" value="DUF6035"/>
    <property type="match status" value="1"/>
</dbReference>
<evidence type="ECO:0000313" key="3">
    <source>
        <dbReference type="EMBL" id="MDE1347768.1"/>
    </source>
</evidence>
<organism evidence="3 4">
    <name type="scientific">Vibrio aestuarianus</name>
    <dbReference type="NCBI Taxonomy" id="28171"/>
    <lineage>
        <taxon>Bacteria</taxon>
        <taxon>Pseudomonadati</taxon>
        <taxon>Pseudomonadota</taxon>
        <taxon>Gammaproteobacteria</taxon>
        <taxon>Vibrionales</taxon>
        <taxon>Vibrionaceae</taxon>
        <taxon>Vibrio</taxon>
    </lineage>
</organism>
<name>A0A9X4FB08_9VIBR</name>
<gene>
    <name evidence="3" type="ORF">L9X51_15165</name>
</gene>
<dbReference type="InterPro" id="IPR046099">
    <property type="entry name" value="DUF6035"/>
</dbReference>
<dbReference type="InterPro" id="IPR057152">
    <property type="entry name" value="DUF7830"/>
</dbReference>
<feature type="domain" description="DUF6035" evidence="1">
    <location>
        <begin position="147"/>
        <end position="283"/>
    </location>
</feature>
<evidence type="ECO:0000259" key="1">
    <source>
        <dbReference type="Pfam" id="PF19500"/>
    </source>
</evidence>
<dbReference type="Pfam" id="PF25169">
    <property type="entry name" value="DUF7830"/>
    <property type="match status" value="1"/>
</dbReference>
<dbReference type="EMBL" id="JAKNAX010000052">
    <property type="protein sequence ID" value="MDE1347768.1"/>
    <property type="molecule type" value="Genomic_DNA"/>
</dbReference>
<dbReference type="Proteomes" id="UP001140978">
    <property type="component" value="Unassembled WGS sequence"/>
</dbReference>
<sequence length="332" mass="39101">MNINHKKRLITHIYDPVTHDIISVAEQLDDIDESDFFRKRRLIEYGIRGYLCSVCYQPVALRSNTQRTIAHYKHKHINAECPLQEQASTLSKEEILAMKFNGQKEGKAHRESKEFIHNAISKDRNSKFSKCKVEETFRDQNEDPNEIMSKEWRIPDVSALYNHSGQTKSVVFELQMSTTFISVIVAREQFYQRNNTFVVWVLLDFDGKRFTDLDIAYGNNVNVFLLSREAKEKTIETGELWFDVHWREPHIDKDELRYEWKNELVPFSSLTFHDYYLKVYYKDIELLEGELKAKLTLNRKKANPNVCSNCKKSTENIFIDGKKHCSLCLTIK</sequence>
<comment type="caution">
    <text evidence="3">The sequence shown here is derived from an EMBL/GenBank/DDBJ whole genome shotgun (WGS) entry which is preliminary data.</text>
</comment>
<dbReference type="RefSeq" id="WP_274676241.1">
    <property type="nucleotide sequence ID" value="NZ_JAKNAX010000052.1"/>
</dbReference>
<proteinExistence type="predicted"/>
<accession>A0A9X4FB08</accession>
<feature type="domain" description="DUF7830" evidence="2">
    <location>
        <begin position="20"/>
        <end position="86"/>
    </location>
</feature>
<dbReference type="AlphaFoldDB" id="A0A9X4FB08"/>
<evidence type="ECO:0000259" key="2">
    <source>
        <dbReference type="Pfam" id="PF25169"/>
    </source>
</evidence>